<evidence type="ECO:0000256" key="2">
    <source>
        <dbReference type="ARBA" id="ARBA00022692"/>
    </source>
</evidence>
<feature type="transmembrane region" description="Helical" evidence="6">
    <location>
        <begin position="197"/>
        <end position="221"/>
    </location>
</feature>
<feature type="transmembrane region" description="Helical" evidence="6">
    <location>
        <begin position="49"/>
        <end position="71"/>
    </location>
</feature>
<evidence type="ECO:0000256" key="6">
    <source>
        <dbReference type="SAM" id="Phobius"/>
    </source>
</evidence>
<reference evidence="8 9" key="1">
    <citation type="submission" date="2024-04" db="EMBL/GenBank/DDBJ databases">
        <title>Phyllosticta paracitricarpa is synonymous to the EU quarantine fungus P. citricarpa based on phylogenomic analyses.</title>
        <authorList>
            <consortium name="Lawrence Berkeley National Laboratory"/>
            <person name="Van Ingen-Buijs V.A."/>
            <person name="Van Westerhoven A.C."/>
            <person name="Haridas S."/>
            <person name="Skiadas P."/>
            <person name="Martin F."/>
            <person name="Groenewald J.Z."/>
            <person name="Crous P.W."/>
            <person name="Seidl M.F."/>
        </authorList>
    </citation>
    <scope>NUCLEOTIDE SEQUENCE [LARGE SCALE GENOMIC DNA]</scope>
    <source>
        <strain evidence="8 9">CBS 123371</strain>
    </source>
</reference>
<gene>
    <name evidence="8" type="ORF">IWZ03DRAFT_357720</name>
</gene>
<evidence type="ECO:0000259" key="7">
    <source>
        <dbReference type="Pfam" id="PF00324"/>
    </source>
</evidence>
<evidence type="ECO:0000313" key="9">
    <source>
        <dbReference type="Proteomes" id="UP001363622"/>
    </source>
</evidence>
<keyword evidence="4 6" id="KW-0472">Membrane</keyword>
<feature type="transmembrane region" description="Helical" evidence="6">
    <location>
        <begin position="395"/>
        <end position="414"/>
    </location>
</feature>
<evidence type="ECO:0000313" key="8">
    <source>
        <dbReference type="EMBL" id="KAK7522172.1"/>
    </source>
</evidence>
<feature type="transmembrane region" description="Helical" evidence="6">
    <location>
        <begin position="470"/>
        <end position="489"/>
    </location>
</feature>
<feature type="transmembrane region" description="Helical" evidence="6">
    <location>
        <begin position="158"/>
        <end position="177"/>
    </location>
</feature>
<feature type="transmembrane region" description="Helical" evidence="6">
    <location>
        <begin position="434"/>
        <end position="450"/>
    </location>
</feature>
<feature type="transmembrane region" description="Helical" evidence="6">
    <location>
        <begin position="353"/>
        <end position="375"/>
    </location>
</feature>
<organism evidence="8 9">
    <name type="scientific">Phyllosticta citriasiana</name>
    <dbReference type="NCBI Taxonomy" id="595635"/>
    <lineage>
        <taxon>Eukaryota</taxon>
        <taxon>Fungi</taxon>
        <taxon>Dikarya</taxon>
        <taxon>Ascomycota</taxon>
        <taxon>Pezizomycotina</taxon>
        <taxon>Dothideomycetes</taxon>
        <taxon>Dothideomycetes incertae sedis</taxon>
        <taxon>Botryosphaeriales</taxon>
        <taxon>Phyllostictaceae</taxon>
        <taxon>Phyllosticta</taxon>
    </lineage>
</organism>
<dbReference type="Proteomes" id="UP001363622">
    <property type="component" value="Unassembled WGS sequence"/>
</dbReference>
<feature type="domain" description="Amino acid permease/ SLC12A" evidence="7">
    <location>
        <begin position="49"/>
        <end position="526"/>
    </location>
</feature>
<sequence>MDTNNTKSKRPGDAALRETPAYTAESDSLENATTQPVDHLHRNLSNRQIQWIAIGGSIGTALFVSIGFGLIEGGPASLLLGFILYSCALALVNSTMAEMAVFMPVSGSWVRMASKWVDSSLGFCSGWNFYLYEAILIPFEISALILVLQYWSNNIPTAAVCIACIVFYGSVLLPSLMNAPETIINVFTVRWYGETEFWLASGKVILILILFGFTFVTMVGGNPKHDAYGFRYWRDPGAFTTYVTIGNLGRFHGFLGAFFQGSFTIVGPEYIAMVSGEAIYPRKTIKEAFKTVYWRFGCFYILGALCVGIVLPYNDPKLNTLLGNGDTGNAGASPYVIAMQNMAIGVLPDLTNALMVSAIFSAGNSYVYAATRTLYALALDGHAPRFLTKVTRRGVPIYAFGITMIFPFLSFLSVGSGAAEGLKWLANLTQASQLMNYIFMCLIYLFFYRAMRVQGYDRVNLPYRGWGQPYVAWTGLFLMIGTVGAYGYTVFLPGGWWNVGTFFTYYTMVFVCIILYVVFKVVMRTRLVPPGEADLVWERPRIDAHEAETEPPRGIWEDARRSLGVRWKARKGGEV</sequence>
<feature type="transmembrane region" description="Helical" evidence="6">
    <location>
        <begin position="495"/>
        <end position="519"/>
    </location>
</feature>
<feature type="transmembrane region" description="Helical" evidence="6">
    <location>
        <begin position="129"/>
        <end position="151"/>
    </location>
</feature>
<feature type="transmembrane region" description="Helical" evidence="6">
    <location>
        <begin position="78"/>
        <end position="102"/>
    </location>
</feature>
<keyword evidence="3 6" id="KW-1133">Transmembrane helix</keyword>
<protein>
    <submittedName>
        <fullName evidence="8">Amino acid transporter-like protein</fullName>
    </submittedName>
</protein>
<evidence type="ECO:0000256" key="1">
    <source>
        <dbReference type="ARBA" id="ARBA00004141"/>
    </source>
</evidence>
<keyword evidence="9" id="KW-1185">Reference proteome</keyword>
<dbReference type="InterPro" id="IPR050524">
    <property type="entry name" value="APC_YAT"/>
</dbReference>
<evidence type="ECO:0000256" key="4">
    <source>
        <dbReference type="ARBA" id="ARBA00023136"/>
    </source>
</evidence>
<feature type="region of interest" description="Disordered" evidence="5">
    <location>
        <begin position="1"/>
        <end position="30"/>
    </location>
</feature>
<evidence type="ECO:0000256" key="5">
    <source>
        <dbReference type="SAM" id="MobiDB-lite"/>
    </source>
</evidence>
<comment type="subcellular location">
    <subcellularLocation>
        <location evidence="1">Membrane</location>
        <topology evidence="1">Multi-pass membrane protein</topology>
    </subcellularLocation>
</comment>
<dbReference type="Pfam" id="PF00324">
    <property type="entry name" value="AA_permease"/>
    <property type="match status" value="1"/>
</dbReference>
<dbReference type="InterPro" id="IPR004841">
    <property type="entry name" value="AA-permease/SLC12A_dom"/>
</dbReference>
<dbReference type="PANTHER" id="PTHR43341:SF6">
    <property type="entry name" value="AMINO ACID TRANSPORTER (EUROFUNG)"/>
    <property type="match status" value="1"/>
</dbReference>
<name>A0ABR1L000_9PEZI</name>
<feature type="transmembrane region" description="Helical" evidence="6">
    <location>
        <begin position="292"/>
        <end position="313"/>
    </location>
</feature>
<dbReference type="PANTHER" id="PTHR43341">
    <property type="entry name" value="AMINO ACID PERMEASE"/>
    <property type="match status" value="1"/>
</dbReference>
<dbReference type="PIRSF" id="PIRSF006060">
    <property type="entry name" value="AA_transporter"/>
    <property type="match status" value="1"/>
</dbReference>
<comment type="caution">
    <text evidence="8">The sequence shown here is derived from an EMBL/GenBank/DDBJ whole genome shotgun (WGS) entry which is preliminary data.</text>
</comment>
<accession>A0ABR1L000</accession>
<proteinExistence type="predicted"/>
<keyword evidence="2 6" id="KW-0812">Transmembrane</keyword>
<evidence type="ECO:0000256" key="3">
    <source>
        <dbReference type="ARBA" id="ARBA00022989"/>
    </source>
</evidence>
<dbReference type="Gene3D" id="1.20.1740.10">
    <property type="entry name" value="Amino acid/polyamine transporter I"/>
    <property type="match status" value="1"/>
</dbReference>
<dbReference type="EMBL" id="JBBPHU010000002">
    <property type="protein sequence ID" value="KAK7522172.1"/>
    <property type="molecule type" value="Genomic_DNA"/>
</dbReference>